<dbReference type="InterPro" id="IPR012327">
    <property type="entry name" value="MeTrfase_D12"/>
</dbReference>
<evidence type="ECO:0000256" key="3">
    <source>
        <dbReference type="ARBA" id="ARBA00022603"/>
    </source>
</evidence>
<comment type="caution">
    <text evidence="7">The sequence shown here is derived from an EMBL/GenBank/DDBJ whole genome shotgun (WGS) entry which is preliminary data.</text>
</comment>
<accession>A0ABS5IE84</accession>
<protein>
    <recommendedName>
        <fullName evidence="2">site-specific DNA-methyltransferase (adenine-specific)</fullName>
        <ecNumber evidence="2">2.1.1.72</ecNumber>
    </recommendedName>
</protein>
<keyword evidence="3 7" id="KW-0489">Methyltransferase</keyword>
<dbReference type="PROSITE" id="PS00092">
    <property type="entry name" value="N6_MTASE"/>
    <property type="match status" value="1"/>
</dbReference>
<dbReference type="SUPFAM" id="SSF53335">
    <property type="entry name" value="S-adenosyl-L-methionine-dependent methyltransferases"/>
    <property type="match status" value="1"/>
</dbReference>
<dbReference type="EC" id="2.1.1.72" evidence="2"/>
<sequence>MITRYIPGDISEICSPFLGGGSVELALAGGGVQIHGYDVFQPLANCWQQVKRDAAAVAGAAGRFFPLGREGFYQLQDSYRQITDPVEQAGAFFAINRASFSGLTFSGGYSGVDNRFTESSLRKLRSVSIPNITVEVADFEDSLSRHPDAFVYADPPYLLPPKKATLYGVRGDAHRHFNHDRLAEILRARPGRWLLSYNNDEEVRRLYWGFPMIPLSWAYGSSRNRDNTELLILSDELADSLGLGGLSQAKIVAQAVEDAELTRVA</sequence>
<dbReference type="Gene3D" id="1.10.1020.10">
    <property type="entry name" value="Adenine-specific Methyltransferase, Domain 2"/>
    <property type="match status" value="1"/>
</dbReference>
<evidence type="ECO:0000313" key="7">
    <source>
        <dbReference type="EMBL" id="MBR9972053.1"/>
    </source>
</evidence>
<evidence type="ECO:0000313" key="8">
    <source>
        <dbReference type="Proteomes" id="UP000680714"/>
    </source>
</evidence>
<comment type="similarity">
    <text evidence="1">Belongs to the N(4)/N(6)-methyltransferase family.</text>
</comment>
<dbReference type="Proteomes" id="UP000680714">
    <property type="component" value="Unassembled WGS sequence"/>
</dbReference>
<organism evidence="7 8">
    <name type="scientific">Magnetospirillum sulfuroxidans</name>
    <dbReference type="NCBI Taxonomy" id="611300"/>
    <lineage>
        <taxon>Bacteria</taxon>
        <taxon>Pseudomonadati</taxon>
        <taxon>Pseudomonadota</taxon>
        <taxon>Alphaproteobacteria</taxon>
        <taxon>Rhodospirillales</taxon>
        <taxon>Rhodospirillaceae</taxon>
        <taxon>Magnetospirillum</taxon>
    </lineage>
</organism>
<evidence type="ECO:0000256" key="2">
    <source>
        <dbReference type="ARBA" id="ARBA00011900"/>
    </source>
</evidence>
<dbReference type="InterPro" id="IPR029063">
    <property type="entry name" value="SAM-dependent_MTases_sf"/>
</dbReference>
<proteinExistence type="inferred from homology"/>
<evidence type="ECO:0000256" key="6">
    <source>
        <dbReference type="ARBA" id="ARBA00047942"/>
    </source>
</evidence>
<dbReference type="Gene3D" id="3.40.50.150">
    <property type="entry name" value="Vaccinia Virus protein VP39"/>
    <property type="match status" value="1"/>
</dbReference>
<name>A0ABS5IE84_9PROT</name>
<evidence type="ECO:0000256" key="4">
    <source>
        <dbReference type="ARBA" id="ARBA00022679"/>
    </source>
</evidence>
<keyword evidence="4" id="KW-0808">Transferase</keyword>
<dbReference type="EMBL" id="JAGTUF010000008">
    <property type="protein sequence ID" value="MBR9972053.1"/>
    <property type="molecule type" value="Genomic_DNA"/>
</dbReference>
<dbReference type="PANTHER" id="PTHR30481">
    <property type="entry name" value="DNA ADENINE METHYLASE"/>
    <property type="match status" value="1"/>
</dbReference>
<dbReference type="Pfam" id="PF02086">
    <property type="entry name" value="MethyltransfD12"/>
    <property type="match status" value="1"/>
</dbReference>
<dbReference type="InterPro" id="IPR002052">
    <property type="entry name" value="DNA_methylase_N6_adenine_CS"/>
</dbReference>
<evidence type="ECO:0000256" key="1">
    <source>
        <dbReference type="ARBA" id="ARBA00006594"/>
    </source>
</evidence>
<gene>
    <name evidence="7" type="ORF">KEC16_10025</name>
</gene>
<reference evidence="7 8" key="1">
    <citation type="submission" date="2021-04" db="EMBL/GenBank/DDBJ databases">
        <title>Magnetospirillum sulfuroxidans sp. nov., a facultative chemolithoautotrophic sulfur-oxidizing alphaproteobacterium isolated from freshwater sediment and proposals for Paramagetospirillum gen. nov., and Magnetospirillaceae fam. nov.</title>
        <authorList>
            <person name="Koziaeva V."/>
            <person name="Geelhoed J.S."/>
            <person name="Sorokin D.Y."/>
            <person name="Grouzdev D.S."/>
        </authorList>
    </citation>
    <scope>NUCLEOTIDE SEQUENCE [LARGE SCALE GENOMIC DNA]</scope>
    <source>
        <strain evidence="7 8">J10</strain>
    </source>
</reference>
<comment type="catalytic activity">
    <reaction evidence="6">
        <text>a 2'-deoxyadenosine in DNA + S-adenosyl-L-methionine = an N(6)-methyl-2'-deoxyadenosine in DNA + S-adenosyl-L-homocysteine + H(+)</text>
        <dbReference type="Rhea" id="RHEA:15197"/>
        <dbReference type="Rhea" id="RHEA-COMP:12418"/>
        <dbReference type="Rhea" id="RHEA-COMP:12419"/>
        <dbReference type="ChEBI" id="CHEBI:15378"/>
        <dbReference type="ChEBI" id="CHEBI:57856"/>
        <dbReference type="ChEBI" id="CHEBI:59789"/>
        <dbReference type="ChEBI" id="CHEBI:90615"/>
        <dbReference type="ChEBI" id="CHEBI:90616"/>
        <dbReference type="EC" id="2.1.1.72"/>
    </reaction>
</comment>
<dbReference type="GO" id="GO:0032259">
    <property type="term" value="P:methylation"/>
    <property type="evidence" value="ECO:0007669"/>
    <property type="project" value="UniProtKB-KW"/>
</dbReference>
<keyword evidence="8" id="KW-1185">Reference proteome</keyword>
<dbReference type="InterPro" id="IPR023095">
    <property type="entry name" value="Ade_MeTrfase_dom_2"/>
</dbReference>
<keyword evidence="5" id="KW-0949">S-adenosyl-L-methionine</keyword>
<dbReference type="GO" id="GO:0008168">
    <property type="term" value="F:methyltransferase activity"/>
    <property type="evidence" value="ECO:0007669"/>
    <property type="project" value="UniProtKB-KW"/>
</dbReference>
<evidence type="ECO:0000256" key="5">
    <source>
        <dbReference type="ARBA" id="ARBA00022691"/>
    </source>
</evidence>